<protein>
    <submittedName>
        <fullName evidence="2">Uncharacterized protein</fullName>
    </submittedName>
</protein>
<gene>
    <name evidence="2" type="ORF">SCHPADRAFT_948174</name>
</gene>
<dbReference type="Proteomes" id="UP000053477">
    <property type="component" value="Unassembled WGS sequence"/>
</dbReference>
<evidence type="ECO:0000313" key="3">
    <source>
        <dbReference type="Proteomes" id="UP000053477"/>
    </source>
</evidence>
<dbReference type="AlphaFoldDB" id="A0A0H2QYB6"/>
<feature type="signal peptide" evidence="1">
    <location>
        <begin position="1"/>
        <end position="24"/>
    </location>
</feature>
<proteinExistence type="predicted"/>
<evidence type="ECO:0000256" key="1">
    <source>
        <dbReference type="SAM" id="SignalP"/>
    </source>
</evidence>
<dbReference type="InParanoid" id="A0A0H2QYB6"/>
<keyword evidence="3" id="KW-1185">Reference proteome</keyword>
<reference evidence="2 3" key="1">
    <citation type="submission" date="2015-04" db="EMBL/GenBank/DDBJ databases">
        <title>Complete genome sequence of Schizopora paradoxa KUC8140, a cosmopolitan wood degrader in East Asia.</title>
        <authorList>
            <consortium name="DOE Joint Genome Institute"/>
            <person name="Min B."/>
            <person name="Park H."/>
            <person name="Jang Y."/>
            <person name="Kim J.-J."/>
            <person name="Kim K.H."/>
            <person name="Pangilinan J."/>
            <person name="Lipzen A."/>
            <person name="Riley R."/>
            <person name="Grigoriev I.V."/>
            <person name="Spatafora J.W."/>
            <person name="Choi I.-G."/>
        </authorList>
    </citation>
    <scope>NUCLEOTIDE SEQUENCE [LARGE SCALE GENOMIC DNA]</scope>
    <source>
        <strain evidence="2 3">KUC8140</strain>
    </source>
</reference>
<feature type="chain" id="PRO_5005201381" evidence="1">
    <location>
        <begin position="25"/>
        <end position="326"/>
    </location>
</feature>
<dbReference type="EMBL" id="KQ086875">
    <property type="protein sequence ID" value="KLO03922.1"/>
    <property type="molecule type" value="Genomic_DNA"/>
</dbReference>
<evidence type="ECO:0000313" key="2">
    <source>
        <dbReference type="EMBL" id="KLO03922.1"/>
    </source>
</evidence>
<sequence length="326" mass="36129">MAPPCTATALVLTELAAIKQLGHAGPWVYENWKEHFPTSVKANKYPTDGLLAFAKALDPTTVAGYEGLAEHGSSAPEMIIILLKDVLTTDEKQRGALLDGRGKFSHRSGHVSALRKYVGGLLRVDNFNIAFDQFLEDYEAKPWQFLMAQGTMYQWPLAAGEDRPLDFNVGVAATALKPYFSPIFLDTSQSDDEMGNLHNLYKDLLLKSMVTTAWNRLDKAGKKWLARRSQLCKEYEDVRHEIQDAKDSMTSVEIAKLAKLFSLKAQAYIKTLEMKIQKGDEERLAKVKASVEEFLELVKGLDTQVSGGVTNVDSDSLPTPCGSRLG</sequence>
<keyword evidence="1" id="KW-0732">Signal</keyword>
<accession>A0A0H2QYB6</accession>
<name>A0A0H2QYB6_9AGAM</name>
<organism evidence="2 3">
    <name type="scientific">Schizopora paradoxa</name>
    <dbReference type="NCBI Taxonomy" id="27342"/>
    <lineage>
        <taxon>Eukaryota</taxon>
        <taxon>Fungi</taxon>
        <taxon>Dikarya</taxon>
        <taxon>Basidiomycota</taxon>
        <taxon>Agaricomycotina</taxon>
        <taxon>Agaricomycetes</taxon>
        <taxon>Hymenochaetales</taxon>
        <taxon>Schizoporaceae</taxon>
        <taxon>Schizopora</taxon>
    </lineage>
</organism>
<feature type="non-terminal residue" evidence="2">
    <location>
        <position position="326"/>
    </location>
</feature>